<dbReference type="GeneID" id="68360318"/>
<proteinExistence type="predicted"/>
<dbReference type="AlphaFoldDB" id="A0A9P8MME9"/>
<dbReference type="OrthoDB" id="4766312at2759"/>
<evidence type="ECO:0000313" key="1">
    <source>
        <dbReference type="EMBL" id="KAH0957699.1"/>
    </source>
</evidence>
<name>A0A9P8MME9_9HYPO</name>
<gene>
    <name evidence="1" type="ORF">HRG_11190</name>
</gene>
<organism evidence="1 2">
    <name type="scientific">Hirsutella rhossiliensis</name>
    <dbReference type="NCBI Taxonomy" id="111463"/>
    <lineage>
        <taxon>Eukaryota</taxon>
        <taxon>Fungi</taxon>
        <taxon>Dikarya</taxon>
        <taxon>Ascomycota</taxon>
        <taxon>Pezizomycotina</taxon>
        <taxon>Sordariomycetes</taxon>
        <taxon>Hypocreomycetidae</taxon>
        <taxon>Hypocreales</taxon>
        <taxon>Ophiocordycipitaceae</taxon>
        <taxon>Hirsutella</taxon>
    </lineage>
</organism>
<comment type="caution">
    <text evidence="1">The sequence shown here is derived from an EMBL/GenBank/DDBJ whole genome shotgun (WGS) entry which is preliminary data.</text>
</comment>
<keyword evidence="2" id="KW-1185">Reference proteome</keyword>
<accession>A0A9P8MME9</accession>
<protein>
    <submittedName>
        <fullName evidence="1">Polyprotein</fullName>
    </submittedName>
</protein>
<reference evidence="1" key="1">
    <citation type="submission" date="2021-09" db="EMBL/GenBank/DDBJ databases">
        <title>A high-quality genome of the endoparasitic fungus Hirsutella rhossiliensis with a comparison of Hirsutella genomes reveals transposable elements contributing to genome size variation.</title>
        <authorList>
            <person name="Lin R."/>
            <person name="Jiao Y."/>
            <person name="Sun X."/>
            <person name="Ling J."/>
            <person name="Xie B."/>
            <person name="Cheng X."/>
        </authorList>
    </citation>
    <scope>NUCLEOTIDE SEQUENCE</scope>
    <source>
        <strain evidence="1">HR02</strain>
    </source>
</reference>
<dbReference type="RefSeq" id="XP_044715213.1">
    <property type="nucleotide sequence ID" value="XM_044869660.1"/>
</dbReference>
<sequence>METSSFDPCLLITANNIADKDLFGIAALQTDDTFIAKPKEILQEGSICDFNGSRLTIQNGCVIVRQKGQAQNLEEINLQASTQEPVNTDFKALNKRIEWQINNPDRGLCYIPIDLESAKIFVFTDGSFANNKDLSSQIGFVIIIANETAQSTDSFSIRGNILHWSSTKYSYSLYECLVKLGTTTEKRLMIDIMALRQAYESRDIAEIRWVNGADNPADAMTKASQTAPSRSLLATIS</sequence>
<dbReference type="EMBL" id="JAIZPD010000019">
    <property type="protein sequence ID" value="KAH0957699.1"/>
    <property type="molecule type" value="Genomic_DNA"/>
</dbReference>
<dbReference type="Proteomes" id="UP000824596">
    <property type="component" value="Unassembled WGS sequence"/>
</dbReference>
<evidence type="ECO:0000313" key="2">
    <source>
        <dbReference type="Proteomes" id="UP000824596"/>
    </source>
</evidence>